<evidence type="ECO:0000313" key="2">
    <source>
        <dbReference type="Proteomes" id="UP001214043"/>
    </source>
</evidence>
<name>A0AAE9ZCR2_9PROT</name>
<dbReference type="RefSeq" id="WP_274492381.1">
    <property type="nucleotide sequence ID" value="NZ_CP118166.1"/>
</dbReference>
<organism evidence="1 2">
    <name type="scientific">Hyphococcus flavus</name>
    <dbReference type="NCBI Taxonomy" id="1866326"/>
    <lineage>
        <taxon>Bacteria</taxon>
        <taxon>Pseudomonadati</taxon>
        <taxon>Pseudomonadota</taxon>
        <taxon>Alphaproteobacteria</taxon>
        <taxon>Parvularculales</taxon>
        <taxon>Parvularculaceae</taxon>
        <taxon>Hyphococcus</taxon>
    </lineage>
</organism>
<accession>A0AAE9ZCR2</accession>
<dbReference type="KEGG" id="hfl:PUV54_11490"/>
<reference evidence="1" key="1">
    <citation type="submission" date="2023-02" db="EMBL/GenBank/DDBJ databases">
        <title>Genome sequence of Hyphococcus flavus.</title>
        <authorList>
            <person name="Rong J.-C."/>
            <person name="Zhao Q."/>
            <person name="Yi M."/>
            <person name="Wu J.-Y."/>
        </authorList>
    </citation>
    <scope>NUCLEOTIDE SEQUENCE</scope>
    <source>
        <strain evidence="1">MCCC 1K03223</strain>
    </source>
</reference>
<sequence length="141" mass="15477">MIDKSDKSLNVLSFHLSPGPYTCASIFIDGKNFLEEFDLSGEYIPLSAYDLADPILALDDISLLCESAVLKCFNLASCRCGFTGCSAVVCDITLEFGEMIWSNFLTSGPEALPHIGPFRFDLEQVSTDLKAARKQHQSTLN</sequence>
<keyword evidence="2" id="KW-1185">Reference proteome</keyword>
<dbReference type="EMBL" id="CP118166">
    <property type="protein sequence ID" value="WDI30577.1"/>
    <property type="molecule type" value="Genomic_DNA"/>
</dbReference>
<dbReference type="Proteomes" id="UP001214043">
    <property type="component" value="Chromosome"/>
</dbReference>
<protein>
    <submittedName>
        <fullName evidence="1">Uncharacterized protein</fullName>
    </submittedName>
</protein>
<proteinExistence type="predicted"/>
<dbReference type="AlphaFoldDB" id="A0AAE9ZCR2"/>
<evidence type="ECO:0000313" key="1">
    <source>
        <dbReference type="EMBL" id="WDI30577.1"/>
    </source>
</evidence>
<gene>
    <name evidence="1" type="ORF">PUV54_11490</name>
</gene>